<dbReference type="InterPro" id="IPR001387">
    <property type="entry name" value="Cro/C1-type_HTH"/>
</dbReference>
<dbReference type="Gene3D" id="3.40.50.300">
    <property type="entry name" value="P-loop containing nucleotide triphosphate hydrolases"/>
    <property type="match status" value="1"/>
</dbReference>
<name>A0A7K0CJ30_9ACTN</name>
<dbReference type="PANTHER" id="PTHR47691">
    <property type="entry name" value="REGULATOR-RELATED"/>
    <property type="match status" value="1"/>
</dbReference>
<dbReference type="Gene3D" id="1.10.10.10">
    <property type="entry name" value="Winged helix-like DNA-binding domain superfamily/Winged helix DNA-binding domain"/>
    <property type="match status" value="1"/>
</dbReference>
<dbReference type="GO" id="GO:0003677">
    <property type="term" value="F:DNA binding"/>
    <property type="evidence" value="ECO:0007669"/>
    <property type="project" value="InterPro"/>
</dbReference>
<feature type="repeat" description="TPR" evidence="1">
    <location>
        <begin position="580"/>
        <end position="613"/>
    </location>
</feature>
<evidence type="ECO:0000256" key="1">
    <source>
        <dbReference type="PROSITE-ProRule" id="PRU00339"/>
    </source>
</evidence>
<dbReference type="SMART" id="SM00530">
    <property type="entry name" value="HTH_XRE"/>
    <property type="match status" value="1"/>
</dbReference>
<gene>
    <name evidence="3" type="primary">afsR_8</name>
    <name evidence="3" type="ORF">SRB5_36380</name>
</gene>
<keyword evidence="1" id="KW-0802">TPR repeat</keyword>
<dbReference type="InterPro" id="IPR027417">
    <property type="entry name" value="P-loop_NTPase"/>
</dbReference>
<dbReference type="GO" id="GO:0043531">
    <property type="term" value="F:ADP binding"/>
    <property type="evidence" value="ECO:0007669"/>
    <property type="project" value="InterPro"/>
</dbReference>
<sequence>MGTAEAPSGVGELLRGLRREAGLTQEELAEAAGLSVRALRDVERGVVATPQKETVRRLADALGLVGPVRDGFEAAARGRAVAGGVASATRTLPRDIASFTGRQGELEQLVEAAAGAGGVIDIHAIDGMAGVGKTALAVHVAHRVADRFPDGQIFLPLHGHTPGQEPVDPEDALASLLLTAGVPAGRVPVGVEARTALWRDRLAGKRMLLILDDAVGSDQVLPLLPGVGGSLVLVTSRRILSALDEATPVSLDTLPVEEAASLFVRLAGRRDLSADDPGVAEIIRLCGYLPLAIGMVARQLRHHRAWTVAGRAAELAAAVDRLELMVTENLSVAAAFDLSYENLDADQQRLFRRLALHPGPEADACTAAALDGTTPDEARRGLEALYDQNLLTESEPGRYRMHDLIREHARALAVRDDPPADRERAVDQLLDYYQHTAARAEALIARQTRPGPAAAPGAITVAGPAPADGEEAWAWLRTEKAGLLACLDHAVGAGLHARVVALTAGLAELLRRDCPWGEAIGRHQAAIEAARRLDDRFGEASALHDVGIMWRLSGDYPAAVRGLEQSLGIYRDLGDGLGQANALYRLGDVWRLSGDYPAAVRGLEQALGIYRDLGDRLGQANALWGLGTVWRLTGDRPTAARALEQSLGIYRDLGDRLGQANAFWSLGVVWRLTGDYPAAIHAQEQALGIFREIGDGLGQANALLFLGIVRTLTGEYPAAALALEQALGIYRDIGAKFGQANALNETGNLHRATGDLTQAEACHRQALDLARAVASPYVEADSLAGLGRCAQAAGDIPRAAALLRQALEIFRRIGSAEADEVARDLAALGEPVPPA</sequence>
<dbReference type="Proteomes" id="UP000466345">
    <property type="component" value="Unassembled WGS sequence"/>
</dbReference>
<evidence type="ECO:0000313" key="3">
    <source>
        <dbReference type="EMBL" id="MQY13490.1"/>
    </source>
</evidence>
<evidence type="ECO:0000313" key="4">
    <source>
        <dbReference type="Proteomes" id="UP000466345"/>
    </source>
</evidence>
<dbReference type="InterPro" id="IPR011990">
    <property type="entry name" value="TPR-like_helical_dom_sf"/>
</dbReference>
<dbReference type="Gene3D" id="1.25.40.10">
    <property type="entry name" value="Tetratricopeptide repeat domain"/>
    <property type="match status" value="2"/>
</dbReference>
<dbReference type="PRINTS" id="PR00364">
    <property type="entry name" value="DISEASERSIST"/>
</dbReference>
<dbReference type="PROSITE" id="PS50943">
    <property type="entry name" value="HTH_CROC1"/>
    <property type="match status" value="1"/>
</dbReference>
<proteinExistence type="predicted"/>
<dbReference type="Gene3D" id="1.10.260.40">
    <property type="entry name" value="lambda repressor-like DNA-binding domains"/>
    <property type="match status" value="1"/>
</dbReference>
<dbReference type="CDD" id="cd00093">
    <property type="entry name" value="HTH_XRE"/>
    <property type="match status" value="1"/>
</dbReference>
<evidence type="ECO:0000259" key="2">
    <source>
        <dbReference type="PROSITE" id="PS50943"/>
    </source>
</evidence>
<organism evidence="3 4">
    <name type="scientific">Streptomyces smaragdinus</name>
    <dbReference type="NCBI Taxonomy" id="2585196"/>
    <lineage>
        <taxon>Bacteria</taxon>
        <taxon>Bacillati</taxon>
        <taxon>Actinomycetota</taxon>
        <taxon>Actinomycetes</taxon>
        <taxon>Kitasatosporales</taxon>
        <taxon>Streptomycetaceae</taxon>
        <taxon>Streptomyces</taxon>
    </lineage>
</organism>
<dbReference type="RefSeq" id="WP_153453267.1">
    <property type="nucleotide sequence ID" value="NZ_WEGJ01000013.1"/>
</dbReference>
<dbReference type="SUPFAM" id="SSF52540">
    <property type="entry name" value="P-loop containing nucleoside triphosphate hydrolases"/>
    <property type="match status" value="1"/>
</dbReference>
<reference evidence="3 4" key="1">
    <citation type="submission" date="2019-10" db="EMBL/GenBank/DDBJ databases">
        <title>Streptomyces smaragdinus sp. nov. and Streptomyces fabii sp. nov., isolated from the gut of fungus growing-termite Macrotermes natalensis.</title>
        <authorList>
            <person name="Schwitalla J."/>
            <person name="Benndorf R."/>
            <person name="Martin K."/>
            <person name="De Beer W."/>
            <person name="Kaster A.-K."/>
            <person name="Vollmers J."/>
            <person name="Poulsen M."/>
            <person name="Beemelmanns C."/>
        </authorList>
    </citation>
    <scope>NUCLEOTIDE SEQUENCE [LARGE SCALE GENOMIC DNA]</scope>
    <source>
        <strain evidence="3 4">RB5</strain>
    </source>
</reference>
<dbReference type="EMBL" id="WEGJ01000013">
    <property type="protein sequence ID" value="MQY13490.1"/>
    <property type="molecule type" value="Genomic_DNA"/>
</dbReference>
<comment type="caution">
    <text evidence="3">The sequence shown here is derived from an EMBL/GenBank/DDBJ whole genome shotgun (WGS) entry which is preliminary data.</text>
</comment>
<dbReference type="SUPFAM" id="SSF48452">
    <property type="entry name" value="TPR-like"/>
    <property type="match status" value="2"/>
</dbReference>
<dbReference type="InterPro" id="IPR036388">
    <property type="entry name" value="WH-like_DNA-bd_sf"/>
</dbReference>
<dbReference type="InterPro" id="IPR019734">
    <property type="entry name" value="TPR_rpt"/>
</dbReference>
<keyword evidence="4" id="KW-1185">Reference proteome</keyword>
<accession>A0A7K0CJ30</accession>
<dbReference type="OrthoDB" id="581105at2"/>
<dbReference type="SMART" id="SM00028">
    <property type="entry name" value="TPR"/>
    <property type="match status" value="7"/>
</dbReference>
<dbReference type="InterPro" id="IPR010982">
    <property type="entry name" value="Lambda_DNA-bd_dom_sf"/>
</dbReference>
<feature type="domain" description="HTH cro/C1-type" evidence="2">
    <location>
        <begin position="14"/>
        <end position="68"/>
    </location>
</feature>
<dbReference type="SUPFAM" id="SSF47413">
    <property type="entry name" value="lambda repressor-like DNA-binding domains"/>
    <property type="match status" value="1"/>
</dbReference>
<dbReference type="PROSITE" id="PS50005">
    <property type="entry name" value="TPR"/>
    <property type="match status" value="1"/>
</dbReference>
<protein>
    <submittedName>
        <fullName evidence="3">Regulatory protein AfsR</fullName>
    </submittedName>
</protein>
<dbReference type="Pfam" id="PF13424">
    <property type="entry name" value="TPR_12"/>
    <property type="match status" value="4"/>
</dbReference>
<dbReference type="Pfam" id="PF13560">
    <property type="entry name" value="HTH_31"/>
    <property type="match status" value="1"/>
</dbReference>
<dbReference type="AlphaFoldDB" id="A0A7K0CJ30"/>
<dbReference type="PANTHER" id="PTHR47691:SF3">
    <property type="entry name" value="HTH-TYPE TRANSCRIPTIONAL REGULATOR RV0890C-RELATED"/>
    <property type="match status" value="1"/>
</dbReference>